<evidence type="ECO:0000313" key="2">
    <source>
        <dbReference type="Proteomes" id="UP000324091"/>
    </source>
</evidence>
<evidence type="ECO:0000313" key="1">
    <source>
        <dbReference type="EMBL" id="TWW80606.1"/>
    </source>
</evidence>
<reference evidence="1 2" key="1">
    <citation type="submission" date="2019-04" db="EMBL/GenBank/DDBJ databases">
        <title>Chromosome genome assembly for Takifugu flavidus.</title>
        <authorList>
            <person name="Xiao S."/>
        </authorList>
    </citation>
    <scope>NUCLEOTIDE SEQUENCE [LARGE SCALE GENOMIC DNA]</scope>
    <source>
        <strain evidence="1">HTHZ2018</strain>
        <tissue evidence="1">Muscle</tissue>
    </source>
</reference>
<dbReference type="AlphaFoldDB" id="A0A5C6PP23"/>
<dbReference type="Proteomes" id="UP000324091">
    <property type="component" value="Chromosome 1"/>
</dbReference>
<protein>
    <submittedName>
        <fullName evidence="1">Uncharacterized protein</fullName>
    </submittedName>
</protein>
<name>A0A5C6PP23_9TELE</name>
<comment type="caution">
    <text evidence="1">The sequence shown here is derived from an EMBL/GenBank/DDBJ whole genome shotgun (WGS) entry which is preliminary data.</text>
</comment>
<organism evidence="1 2">
    <name type="scientific">Takifugu flavidus</name>
    <name type="common">sansaifugu</name>
    <dbReference type="NCBI Taxonomy" id="433684"/>
    <lineage>
        <taxon>Eukaryota</taxon>
        <taxon>Metazoa</taxon>
        <taxon>Chordata</taxon>
        <taxon>Craniata</taxon>
        <taxon>Vertebrata</taxon>
        <taxon>Euteleostomi</taxon>
        <taxon>Actinopterygii</taxon>
        <taxon>Neopterygii</taxon>
        <taxon>Teleostei</taxon>
        <taxon>Neoteleostei</taxon>
        <taxon>Acanthomorphata</taxon>
        <taxon>Eupercaria</taxon>
        <taxon>Tetraodontiformes</taxon>
        <taxon>Tetradontoidea</taxon>
        <taxon>Tetraodontidae</taxon>
        <taxon>Takifugu</taxon>
    </lineage>
</organism>
<gene>
    <name evidence="1" type="ORF">D4764_01G0004210</name>
</gene>
<keyword evidence="2" id="KW-1185">Reference proteome</keyword>
<proteinExistence type="predicted"/>
<sequence>MAYDSFSTNMGFYFYLNSIHWQIVTYDARRRLPVLVNVCSPFVIHRSHAVRSRGPLLGYHLIVVEWFACPNDPRSSVVWGYMPLVGPPMANRS</sequence>
<dbReference type="EMBL" id="RHFK02000001">
    <property type="protein sequence ID" value="TWW80606.1"/>
    <property type="molecule type" value="Genomic_DNA"/>
</dbReference>
<accession>A0A5C6PP23</accession>